<reference evidence="9" key="1">
    <citation type="journal article" date="2019" name="Int. J. Syst. Evol. Microbiol.">
        <title>The Global Catalogue of Microorganisms (GCM) 10K type strain sequencing project: providing services to taxonomists for standard genome sequencing and annotation.</title>
        <authorList>
            <consortium name="The Broad Institute Genomics Platform"/>
            <consortium name="The Broad Institute Genome Sequencing Center for Infectious Disease"/>
            <person name="Wu L."/>
            <person name="Ma J."/>
        </authorList>
    </citation>
    <scope>NUCLEOTIDE SEQUENCE [LARGE SCALE GENOMIC DNA]</scope>
    <source>
        <strain evidence="9">CGMCC 1.12286</strain>
    </source>
</reference>
<dbReference type="RefSeq" id="WP_377943859.1">
    <property type="nucleotide sequence ID" value="NZ_JBHUCX010000038.1"/>
</dbReference>
<dbReference type="PANTHER" id="PTHR30461:SF23">
    <property type="entry name" value="DNA RECOMBINASE-RELATED"/>
    <property type="match status" value="1"/>
</dbReference>
<evidence type="ECO:0000313" key="9">
    <source>
        <dbReference type="Proteomes" id="UP001597079"/>
    </source>
</evidence>
<organism evidence="8 9">
    <name type="scientific">Alicyclobacillus fodiniaquatilis</name>
    <dbReference type="NCBI Taxonomy" id="1661150"/>
    <lineage>
        <taxon>Bacteria</taxon>
        <taxon>Bacillati</taxon>
        <taxon>Bacillota</taxon>
        <taxon>Bacilli</taxon>
        <taxon>Bacillales</taxon>
        <taxon>Alicyclobacillaceae</taxon>
        <taxon>Alicyclobacillus</taxon>
    </lineage>
</organism>
<evidence type="ECO:0000259" key="7">
    <source>
        <dbReference type="PROSITE" id="PS51737"/>
    </source>
</evidence>
<dbReference type="Gene3D" id="3.90.1750.20">
    <property type="entry name" value="Putative Large Serine Recombinase, Chain B, Domain 2"/>
    <property type="match status" value="1"/>
</dbReference>
<evidence type="ECO:0000259" key="6">
    <source>
        <dbReference type="PROSITE" id="PS51736"/>
    </source>
</evidence>
<evidence type="ECO:0000256" key="1">
    <source>
        <dbReference type="ARBA" id="ARBA00022908"/>
    </source>
</evidence>
<keyword evidence="9" id="KW-1185">Reference proteome</keyword>
<dbReference type="Pfam" id="PF00239">
    <property type="entry name" value="Resolvase"/>
    <property type="match status" value="1"/>
</dbReference>
<keyword evidence="1" id="KW-0229">DNA integration</keyword>
<keyword evidence="3" id="KW-0233">DNA recombination</keyword>
<evidence type="ECO:0000256" key="3">
    <source>
        <dbReference type="ARBA" id="ARBA00023172"/>
    </source>
</evidence>
<sequence length="517" mass="59404">MKVALYVRVSTEDQADEGFSIDGQIKALRDWCDRNHHEVVAVYKDEGISAKNLNRQGIKKLFADCESSLFDIIAVWDISRLSRELRDILTAMHIIMDRNNVRFFSLQENNDYSSPYARMTLQVMGSVAELQRKTLITNVKMGMTQRASEGLWNGGRLLGYKSVNKRLIIIEEEAQIIRQIFSLYVQGYGYKAIANRLNHAGYKTKNHSDFSITSIREIITNPTYAGYIRFNSVQNWNEKRRQGKGDPIIVKGVHDPIVDMETWGKVQNIFNIKSKKPSKTFTGHFPLTSLLRCPQCGSGMRGHKNKSKNQNHYIRYYQCGAFHSKGSAVCSSNSVRADWIEEDVYQRLENVFHNQNYLASIVSRVNQKISEQKEPLLSNLNYLNGQLANIQKNINKYLTLFETESIEVESLKDRLRTLEQEKKEILKQKCIVEEALAQPTVKEISEKEIKQSLAVFSELLPKAKPEQQKALLHSLVKEITVTQAQNIKDRKVEKVELMFDTSLKEERVLTYDTVPPA</sequence>
<dbReference type="PROSITE" id="PS51737">
    <property type="entry name" value="RECOMBINASE_DNA_BIND"/>
    <property type="match status" value="1"/>
</dbReference>
<name>A0ABW4JMA5_9BACL</name>
<feature type="coiled-coil region" evidence="5">
    <location>
        <begin position="401"/>
        <end position="438"/>
    </location>
</feature>
<keyword evidence="5" id="KW-0175">Coiled coil</keyword>
<dbReference type="InterPro" id="IPR006119">
    <property type="entry name" value="Resolv_N"/>
</dbReference>
<gene>
    <name evidence="8" type="ORF">ACFSB2_14780</name>
</gene>
<dbReference type="Proteomes" id="UP001597079">
    <property type="component" value="Unassembled WGS sequence"/>
</dbReference>
<dbReference type="InterPro" id="IPR038109">
    <property type="entry name" value="DNA_bind_recomb_sf"/>
</dbReference>
<comment type="caution">
    <text evidence="8">The sequence shown here is derived from an EMBL/GenBank/DDBJ whole genome shotgun (WGS) entry which is preliminary data.</text>
</comment>
<evidence type="ECO:0000256" key="2">
    <source>
        <dbReference type="ARBA" id="ARBA00023125"/>
    </source>
</evidence>
<protein>
    <submittedName>
        <fullName evidence="8">Recombinase family protein</fullName>
    </submittedName>
</protein>
<dbReference type="Gene3D" id="3.40.50.1390">
    <property type="entry name" value="Resolvase, N-terminal catalytic domain"/>
    <property type="match status" value="1"/>
</dbReference>
<dbReference type="Pfam" id="PF07508">
    <property type="entry name" value="Recombinase"/>
    <property type="match status" value="1"/>
</dbReference>
<feature type="active site" description="O-(5'-phospho-DNA)-serine intermediate" evidence="4">
    <location>
        <position position="10"/>
    </location>
</feature>
<dbReference type="Pfam" id="PF13408">
    <property type="entry name" value="Zn_ribbon_recom"/>
    <property type="match status" value="1"/>
</dbReference>
<dbReference type="InterPro" id="IPR050639">
    <property type="entry name" value="SSR_resolvase"/>
</dbReference>
<dbReference type="EMBL" id="JBHUCX010000038">
    <property type="protein sequence ID" value="MFD1675967.1"/>
    <property type="molecule type" value="Genomic_DNA"/>
</dbReference>
<dbReference type="SMART" id="SM00857">
    <property type="entry name" value="Resolvase"/>
    <property type="match status" value="1"/>
</dbReference>
<dbReference type="PANTHER" id="PTHR30461">
    <property type="entry name" value="DNA-INVERTASE FROM LAMBDOID PROPHAGE"/>
    <property type="match status" value="1"/>
</dbReference>
<feature type="domain" description="Recombinase" evidence="7">
    <location>
        <begin position="157"/>
        <end position="276"/>
    </location>
</feature>
<dbReference type="CDD" id="cd00338">
    <property type="entry name" value="Ser_Recombinase"/>
    <property type="match status" value="1"/>
</dbReference>
<evidence type="ECO:0000313" key="8">
    <source>
        <dbReference type="EMBL" id="MFD1675967.1"/>
    </source>
</evidence>
<dbReference type="InterPro" id="IPR011109">
    <property type="entry name" value="DNA_bind_recombinase_dom"/>
</dbReference>
<feature type="domain" description="Resolvase/invertase-type recombinase catalytic" evidence="6">
    <location>
        <begin position="2"/>
        <end position="150"/>
    </location>
</feature>
<dbReference type="SUPFAM" id="SSF53041">
    <property type="entry name" value="Resolvase-like"/>
    <property type="match status" value="1"/>
</dbReference>
<keyword evidence="2" id="KW-0238">DNA-binding</keyword>
<evidence type="ECO:0000256" key="5">
    <source>
        <dbReference type="SAM" id="Coils"/>
    </source>
</evidence>
<dbReference type="PROSITE" id="PS51736">
    <property type="entry name" value="RECOMBINASES_3"/>
    <property type="match status" value="1"/>
</dbReference>
<accession>A0ABW4JMA5</accession>
<dbReference type="PROSITE" id="PS00397">
    <property type="entry name" value="RECOMBINASES_1"/>
    <property type="match status" value="1"/>
</dbReference>
<dbReference type="InterPro" id="IPR006118">
    <property type="entry name" value="Recombinase_CS"/>
</dbReference>
<proteinExistence type="predicted"/>
<dbReference type="InterPro" id="IPR025827">
    <property type="entry name" value="Zn_ribbon_recom_dom"/>
</dbReference>
<evidence type="ECO:0000256" key="4">
    <source>
        <dbReference type="PROSITE-ProRule" id="PRU10137"/>
    </source>
</evidence>
<dbReference type="InterPro" id="IPR036162">
    <property type="entry name" value="Resolvase-like_N_sf"/>
</dbReference>